<reference evidence="1" key="3">
    <citation type="submission" date="2025-09" db="UniProtKB">
        <authorList>
            <consortium name="Ensembl"/>
        </authorList>
    </citation>
    <scope>IDENTIFICATION</scope>
</reference>
<dbReference type="Proteomes" id="UP000007303">
    <property type="component" value="Unassembled WGS sequence"/>
</dbReference>
<name>H3C0S7_TETNG</name>
<reference evidence="1" key="2">
    <citation type="submission" date="2025-08" db="UniProtKB">
        <authorList>
            <consortium name="Ensembl"/>
        </authorList>
    </citation>
    <scope>IDENTIFICATION</scope>
</reference>
<dbReference type="AlphaFoldDB" id="H3C0S7"/>
<dbReference type="Ensembl" id="ENSTNIT00000004036.1">
    <property type="protein sequence ID" value="ENSTNIP00000001843.1"/>
    <property type="gene ID" value="ENSTNIG00000001481.1"/>
</dbReference>
<evidence type="ECO:0000313" key="2">
    <source>
        <dbReference type="Proteomes" id="UP000007303"/>
    </source>
</evidence>
<protein>
    <submittedName>
        <fullName evidence="1">Uncharacterized protein</fullName>
    </submittedName>
</protein>
<sequence>MVTASTLGKGTSPLSKHKGRLRVYTIQYVYKVHVNATRKPVRAWSLYRRFCSKRASGSLQAVPEPSLPVTEFLQQFARLSRD</sequence>
<keyword evidence="2" id="KW-1185">Reference proteome</keyword>
<reference evidence="2" key="1">
    <citation type="journal article" date="2004" name="Nature">
        <title>Genome duplication in the teleost fish Tetraodon nigroviridis reveals the early vertebrate proto-karyotype.</title>
        <authorList>
            <person name="Jaillon O."/>
            <person name="Aury J.-M."/>
            <person name="Brunet F."/>
            <person name="Petit J.-L."/>
            <person name="Stange-Thomann N."/>
            <person name="Mauceli E."/>
            <person name="Bouneau L."/>
            <person name="Fischer C."/>
            <person name="Ozouf-Costaz C."/>
            <person name="Bernot A."/>
            <person name="Nicaud S."/>
            <person name="Jaffe D."/>
            <person name="Fisher S."/>
            <person name="Lutfalla G."/>
            <person name="Dossat C."/>
            <person name="Segurens B."/>
            <person name="Dasilva C."/>
            <person name="Salanoubat M."/>
            <person name="Levy M."/>
            <person name="Boudet N."/>
            <person name="Castellano S."/>
            <person name="Anthouard V."/>
            <person name="Jubin C."/>
            <person name="Castelli V."/>
            <person name="Katinka M."/>
            <person name="Vacherie B."/>
            <person name="Biemont C."/>
            <person name="Skalli Z."/>
            <person name="Cattolico L."/>
            <person name="Poulain J."/>
            <person name="De Berardinis V."/>
            <person name="Cruaud C."/>
            <person name="Duprat S."/>
            <person name="Brottier P."/>
            <person name="Coutanceau J.-P."/>
            <person name="Gouzy J."/>
            <person name="Parra G."/>
            <person name="Lardier G."/>
            <person name="Chapple C."/>
            <person name="McKernan K.J."/>
            <person name="McEwan P."/>
            <person name="Bosak S."/>
            <person name="Kellis M."/>
            <person name="Volff J.-N."/>
            <person name="Guigo R."/>
            <person name="Zody M.C."/>
            <person name="Mesirov J."/>
            <person name="Lindblad-Toh K."/>
            <person name="Birren B."/>
            <person name="Nusbaum C."/>
            <person name="Kahn D."/>
            <person name="Robinson-Rechavi M."/>
            <person name="Laudet V."/>
            <person name="Schachter V."/>
            <person name="Quetier F."/>
            <person name="Saurin W."/>
            <person name="Scarpelli C."/>
            <person name="Wincker P."/>
            <person name="Lander E.S."/>
            <person name="Weissenbach J."/>
            <person name="Roest Crollius H."/>
        </authorList>
    </citation>
    <scope>NUCLEOTIDE SEQUENCE [LARGE SCALE GENOMIC DNA]</scope>
</reference>
<evidence type="ECO:0000313" key="1">
    <source>
        <dbReference type="Ensembl" id="ENSTNIP00000001843.1"/>
    </source>
</evidence>
<dbReference type="InParanoid" id="H3C0S7"/>
<dbReference type="HOGENOM" id="CLU_2557744_0_0_1"/>
<proteinExistence type="predicted"/>
<organism evidence="1 2">
    <name type="scientific">Tetraodon nigroviridis</name>
    <name type="common">Spotted green pufferfish</name>
    <name type="synonym">Chelonodon nigroviridis</name>
    <dbReference type="NCBI Taxonomy" id="99883"/>
    <lineage>
        <taxon>Eukaryota</taxon>
        <taxon>Metazoa</taxon>
        <taxon>Chordata</taxon>
        <taxon>Craniata</taxon>
        <taxon>Vertebrata</taxon>
        <taxon>Euteleostomi</taxon>
        <taxon>Actinopterygii</taxon>
        <taxon>Neopterygii</taxon>
        <taxon>Teleostei</taxon>
        <taxon>Neoteleostei</taxon>
        <taxon>Acanthomorphata</taxon>
        <taxon>Eupercaria</taxon>
        <taxon>Tetraodontiformes</taxon>
        <taxon>Tetradontoidea</taxon>
        <taxon>Tetraodontidae</taxon>
        <taxon>Tetraodon</taxon>
    </lineage>
</organism>
<accession>H3C0S7</accession>